<name>A0ABY7FQN3_MYAAR</name>
<evidence type="ECO:0000256" key="4">
    <source>
        <dbReference type="SAM" id="MobiDB-lite"/>
    </source>
</evidence>
<keyword evidence="3" id="KW-0539">Nucleus</keyword>
<reference evidence="8" key="1">
    <citation type="submission" date="2022-11" db="EMBL/GenBank/DDBJ databases">
        <title>Centuries of genome instability and evolution in soft-shell clam transmissible cancer (bioRxiv).</title>
        <authorList>
            <person name="Hart S.F.M."/>
            <person name="Yonemitsu M.A."/>
            <person name="Giersch R.M."/>
            <person name="Beal B.F."/>
            <person name="Arriagada G."/>
            <person name="Davis B.W."/>
            <person name="Ostrander E.A."/>
            <person name="Goff S.P."/>
            <person name="Metzger M.J."/>
        </authorList>
    </citation>
    <scope>NUCLEOTIDE SEQUENCE</scope>
    <source>
        <strain evidence="8">MELC-2E11</strain>
        <tissue evidence="8">Siphon/mantle</tissue>
    </source>
</reference>
<dbReference type="InterPro" id="IPR039182">
    <property type="entry name" value="Pop1"/>
</dbReference>
<dbReference type="InterPro" id="IPR055079">
    <property type="entry name" value="POP1_C"/>
</dbReference>
<gene>
    <name evidence="8" type="ORF">MAR_037293</name>
</gene>
<dbReference type="InterPro" id="IPR012590">
    <property type="entry name" value="POPLD_dom"/>
</dbReference>
<proteinExistence type="predicted"/>
<dbReference type="Proteomes" id="UP001164746">
    <property type="component" value="Chromosome 13"/>
</dbReference>
<dbReference type="PANTHER" id="PTHR22731">
    <property type="entry name" value="RIBONUCLEASES P/MRP PROTEIN SUBUNIT POP1"/>
    <property type="match status" value="1"/>
</dbReference>
<evidence type="ECO:0000259" key="5">
    <source>
        <dbReference type="Pfam" id="PF06978"/>
    </source>
</evidence>
<feature type="domain" description="Pop1 N-terminal" evidence="5">
    <location>
        <begin position="129"/>
        <end position="195"/>
    </location>
</feature>
<evidence type="ECO:0000256" key="3">
    <source>
        <dbReference type="ARBA" id="ARBA00023242"/>
    </source>
</evidence>
<evidence type="ECO:0000256" key="1">
    <source>
        <dbReference type="ARBA" id="ARBA00004123"/>
    </source>
</evidence>
<dbReference type="EMBL" id="CP111024">
    <property type="protein sequence ID" value="WAR23624.1"/>
    <property type="molecule type" value="Genomic_DNA"/>
</dbReference>
<evidence type="ECO:0000259" key="6">
    <source>
        <dbReference type="Pfam" id="PF08170"/>
    </source>
</evidence>
<dbReference type="Pfam" id="PF08170">
    <property type="entry name" value="POPLD"/>
    <property type="match status" value="1"/>
</dbReference>
<feature type="compositionally biased region" description="Basic residues" evidence="4">
    <location>
        <begin position="126"/>
        <end position="135"/>
    </location>
</feature>
<evidence type="ECO:0000256" key="2">
    <source>
        <dbReference type="ARBA" id="ARBA00022694"/>
    </source>
</evidence>
<evidence type="ECO:0000259" key="7">
    <source>
        <dbReference type="Pfam" id="PF22770"/>
    </source>
</evidence>
<dbReference type="Pfam" id="PF06978">
    <property type="entry name" value="POP1_N"/>
    <property type="match status" value="1"/>
</dbReference>
<accession>A0ABY7FQN3</accession>
<evidence type="ECO:0000313" key="8">
    <source>
        <dbReference type="EMBL" id="WAR23624.1"/>
    </source>
</evidence>
<keyword evidence="2" id="KW-0819">tRNA processing</keyword>
<dbReference type="Pfam" id="PF22770">
    <property type="entry name" value="POP1_C"/>
    <property type="match status" value="1"/>
</dbReference>
<dbReference type="InterPro" id="IPR009723">
    <property type="entry name" value="Pop1_N"/>
</dbReference>
<keyword evidence="9" id="KW-1185">Reference proteome</keyword>
<protein>
    <submittedName>
        <fullName evidence="8">POP1-like protein</fullName>
    </submittedName>
</protein>
<organism evidence="8 9">
    <name type="scientific">Mya arenaria</name>
    <name type="common">Soft-shell clam</name>
    <dbReference type="NCBI Taxonomy" id="6604"/>
    <lineage>
        <taxon>Eukaryota</taxon>
        <taxon>Metazoa</taxon>
        <taxon>Spiralia</taxon>
        <taxon>Lophotrochozoa</taxon>
        <taxon>Mollusca</taxon>
        <taxon>Bivalvia</taxon>
        <taxon>Autobranchia</taxon>
        <taxon>Heteroconchia</taxon>
        <taxon>Euheterodonta</taxon>
        <taxon>Imparidentia</taxon>
        <taxon>Neoheterodontei</taxon>
        <taxon>Myida</taxon>
        <taxon>Myoidea</taxon>
        <taxon>Myidae</taxon>
        <taxon>Mya</taxon>
    </lineage>
</organism>
<sequence>SVTLPTITGIIKNRLNLYGPTAPGALVNTMKRFASPSHSEAKKLKANDDDLLSLAPREVNILQYVESHAKEIHKLTEELRPKPCGAQISQKLPKHMQRRAMGHDVKRLPRSVRSQFTNKPAEKKNKCPSRRHRRRPKNLLVEYNRRQRKHVWLETHIWHAKRFHMVDKWSHRLPWKPTQRGERACYRASAQHCLIQTFSAVSCLSGTREGQTMLYHHDSYPWKAIGPVSFTWNPSQPITVQNENESSSQPLAIQTANGLTNHRQLWLWCHPACFDEVWLELVKSFSLTEKLMTKQNSASNDMKVDQEETAKETENEGINPAVCDKFKADIGAENKESNVKMKSLSGSINRFRLTGPESVAILMDILQPAKVMTSEEKKVGKQWWGEYYTDKGRILEFEEQCMFFKIASQCLSPGELQPHNISSDQSAVQTKVKCSVSSSPLWSTEVREKVLAGKHTDAEIHSFKADQIVRGQPLELGVEESAIPVILIQRPGNTFTPSNKGHLHGNNGSKDVAIGFGSGFDILFPKGWAMPFWLGLVYRGARCGGLSELEGQAHEGRELMFPNCLPDTQAGREWESSQEKELVRKYNRIPPGKRPNYTKLNVLSPFRCPWEILVNQANGDRLKLNGVNEEMNGDLKNGECMKQGDGDVTKGVQEFDGNFFVVRSLQTLRRFKKICSGGLGTSKAFDQELVSFSDDQKLGIVPVTLSMVHRGCPVQFAKICLPSLQDLQQLQKDKSFGGPLEPARVDPLEQQRNELKRELKKKGVKKAVKVDRTVTVLAETDGEKIEKGRREVIGYVCQGGFSLGTGNGGGLGYIAAAVFKKLLDQAADRKGPLVLIRNPTSLQYRFASLSVIV</sequence>
<evidence type="ECO:0000313" key="9">
    <source>
        <dbReference type="Proteomes" id="UP001164746"/>
    </source>
</evidence>
<comment type="subcellular location">
    <subcellularLocation>
        <location evidence="1">Nucleus</location>
    </subcellularLocation>
</comment>
<feature type="domain" description="POP1 C-terminal" evidence="7">
    <location>
        <begin position="700"/>
        <end position="853"/>
    </location>
</feature>
<dbReference type="PANTHER" id="PTHR22731:SF3">
    <property type="entry name" value="RIBONUCLEASES P_MRP PROTEIN SUBUNIT POP1"/>
    <property type="match status" value="1"/>
</dbReference>
<feature type="non-terminal residue" evidence="8">
    <location>
        <position position="1"/>
    </location>
</feature>
<feature type="domain" description="POPLD" evidence="6">
    <location>
        <begin position="519"/>
        <end position="610"/>
    </location>
</feature>
<feature type="region of interest" description="Disordered" evidence="4">
    <location>
        <begin position="114"/>
        <end position="135"/>
    </location>
</feature>